<name>A0ABT4TJU0_9ACTN</name>
<dbReference type="RefSeq" id="WP_270677249.1">
    <property type="nucleotide sequence ID" value="NZ_JAQFWP010000013.1"/>
</dbReference>
<feature type="transmembrane region" description="Helical" evidence="1">
    <location>
        <begin position="46"/>
        <end position="66"/>
    </location>
</feature>
<reference evidence="2" key="1">
    <citation type="submission" date="2023-01" db="EMBL/GenBank/DDBJ databases">
        <title>Draft genome sequence of Nocardiopsis sp. LSu2-4 isolated from halophytes.</title>
        <authorList>
            <person name="Duangmal K."/>
            <person name="Chantavorakit T."/>
        </authorList>
    </citation>
    <scope>NUCLEOTIDE SEQUENCE</scope>
    <source>
        <strain evidence="2">LSu2-4</strain>
    </source>
</reference>
<evidence type="ECO:0000256" key="1">
    <source>
        <dbReference type="SAM" id="Phobius"/>
    </source>
</evidence>
<evidence type="ECO:0000313" key="2">
    <source>
        <dbReference type="EMBL" id="MDA2804680.1"/>
    </source>
</evidence>
<dbReference type="Proteomes" id="UP001165685">
    <property type="component" value="Unassembled WGS sequence"/>
</dbReference>
<keyword evidence="1" id="KW-1133">Transmembrane helix</keyword>
<evidence type="ECO:0000313" key="3">
    <source>
        <dbReference type="Proteomes" id="UP001165685"/>
    </source>
</evidence>
<comment type="caution">
    <text evidence="2">The sequence shown here is derived from an EMBL/GenBank/DDBJ whole genome shotgun (WGS) entry which is preliminary data.</text>
</comment>
<proteinExistence type="predicted"/>
<sequence length="76" mass="8014">MDFFYALSGVKLGSTLGQELLVQVITIAVIGGVVFVLASDRPVVQIAIYAALALYAVGRLAAVAYVQRGRRQTTGS</sequence>
<accession>A0ABT4TJU0</accession>
<gene>
    <name evidence="2" type="ORF">O4U47_09165</name>
</gene>
<protein>
    <submittedName>
        <fullName evidence="2">Uncharacterized protein</fullName>
    </submittedName>
</protein>
<dbReference type="EMBL" id="JAQFWP010000013">
    <property type="protein sequence ID" value="MDA2804680.1"/>
    <property type="molecule type" value="Genomic_DNA"/>
</dbReference>
<organism evidence="2 3">
    <name type="scientific">Nocardiopsis suaedae</name>
    <dbReference type="NCBI Taxonomy" id="3018444"/>
    <lineage>
        <taxon>Bacteria</taxon>
        <taxon>Bacillati</taxon>
        <taxon>Actinomycetota</taxon>
        <taxon>Actinomycetes</taxon>
        <taxon>Streptosporangiales</taxon>
        <taxon>Nocardiopsidaceae</taxon>
        <taxon>Nocardiopsis</taxon>
    </lineage>
</organism>
<keyword evidence="1" id="KW-0812">Transmembrane</keyword>
<keyword evidence="3" id="KW-1185">Reference proteome</keyword>
<keyword evidence="1" id="KW-0472">Membrane</keyword>
<feature type="transmembrane region" description="Helical" evidence="1">
    <location>
        <begin position="20"/>
        <end position="39"/>
    </location>
</feature>